<dbReference type="WBParaSite" id="SMRG1_23380.1">
    <property type="protein sequence ID" value="SMRG1_23380.1"/>
    <property type="gene ID" value="SMRG1_23380"/>
</dbReference>
<dbReference type="InterPro" id="IPR032675">
    <property type="entry name" value="LRR_dom_sf"/>
</dbReference>
<comment type="subcellular location">
    <subcellularLocation>
        <location evidence="1">Cytoplasm</location>
        <location evidence="1">Cytoskeleton</location>
    </subcellularLocation>
</comment>
<dbReference type="Pfam" id="PF13516">
    <property type="entry name" value="LRR_6"/>
    <property type="match status" value="4"/>
</dbReference>
<evidence type="ECO:0000313" key="5">
    <source>
        <dbReference type="WBParaSite" id="SMRG1_23380.1"/>
    </source>
</evidence>
<reference evidence="5" key="1">
    <citation type="submission" date="2023-11" db="UniProtKB">
        <authorList>
            <consortium name="WormBaseParasite"/>
        </authorList>
    </citation>
    <scope>IDENTIFICATION</scope>
</reference>
<accession>A0AA84ZD38</accession>
<dbReference type="Gene3D" id="3.80.10.10">
    <property type="entry name" value="Ribonuclease Inhibitor"/>
    <property type="match status" value="1"/>
</dbReference>
<evidence type="ECO:0008006" key="6">
    <source>
        <dbReference type="Google" id="ProtNLM"/>
    </source>
</evidence>
<evidence type="ECO:0000256" key="3">
    <source>
        <dbReference type="ARBA" id="ARBA00023212"/>
    </source>
</evidence>
<dbReference type="PANTHER" id="PTHR24107">
    <property type="entry name" value="YNEIN REGULATORY COMPLEX SUBUNIT 5"/>
    <property type="match status" value="1"/>
</dbReference>
<dbReference type="Proteomes" id="UP000050790">
    <property type="component" value="Unassembled WGS sequence"/>
</dbReference>
<dbReference type="GO" id="GO:0005856">
    <property type="term" value="C:cytoskeleton"/>
    <property type="evidence" value="ECO:0007669"/>
    <property type="project" value="UniProtKB-SubCell"/>
</dbReference>
<name>A0AA84ZD38_9TREM</name>
<dbReference type="SUPFAM" id="SSF52047">
    <property type="entry name" value="RNI-like"/>
    <property type="match status" value="1"/>
</dbReference>
<keyword evidence="3" id="KW-0206">Cytoskeleton</keyword>
<dbReference type="SMART" id="SM00368">
    <property type="entry name" value="LRR_RI"/>
    <property type="match status" value="5"/>
</dbReference>
<organism evidence="4 5">
    <name type="scientific">Schistosoma margrebowiei</name>
    <dbReference type="NCBI Taxonomy" id="48269"/>
    <lineage>
        <taxon>Eukaryota</taxon>
        <taxon>Metazoa</taxon>
        <taxon>Spiralia</taxon>
        <taxon>Lophotrochozoa</taxon>
        <taxon>Platyhelminthes</taxon>
        <taxon>Trematoda</taxon>
        <taxon>Digenea</taxon>
        <taxon>Strigeidida</taxon>
        <taxon>Schistosomatoidea</taxon>
        <taxon>Schistosomatidae</taxon>
        <taxon>Schistosoma</taxon>
    </lineage>
</organism>
<dbReference type="AlphaFoldDB" id="A0AA84ZD38"/>
<evidence type="ECO:0000313" key="4">
    <source>
        <dbReference type="Proteomes" id="UP000050790"/>
    </source>
</evidence>
<keyword evidence="2" id="KW-0963">Cytoplasm</keyword>
<protein>
    <recommendedName>
        <fullName evidence="6">Dynein regulatory complex subunit 5</fullName>
    </recommendedName>
</protein>
<dbReference type="InterPro" id="IPR001611">
    <property type="entry name" value="Leu-rich_rpt"/>
</dbReference>
<sequence>MAGDEEENSQTPDDTDAVVNQQVINKELVTLPENSKMQSGMPLLNESIGRTSPSQTKEKFGKYTSDHRIMRRIVAEDPNYNLTIVPPLADLCLKHCTENFEYNPIPFMYMNEKQKRRLLDTLPPNLSLKVISHIIDDNDPYWMRCCYAKWPIIDITQYDGSWKRAYFERLLEEIIETFIPGTTYTCRLKECVHYAAPYIQRLIIRQLLPPLKQTNKQTKLDDDSGTESELEQSHIPLQVDHLNLNSILEKLFNLNELSITYTIKDCGMNFEWSLFQFTINDCLNLSKAIQQHTHLKILNLINSHVNSEQCRLLATHLQNHPTLECLNLSHNSIGYHGIRALSKLLTGKNHIKSLNLTNNHLKSTSGLALAYSLSQSDCHLVQLNLRMNKLQDDGGIALAKALIQNSTLKELNLAVNDLHENTATYFGHVLTQNSTLTHLDLSNNQIGVVGSKKLQDGMDQNSSLIHLDLRFTGSSQEAEYAISQRIEMNQAMNYKLQQEISDTYQCIPCEITSVARKQRSIVEQLGEVPFTSLRI</sequence>
<evidence type="ECO:0000256" key="2">
    <source>
        <dbReference type="ARBA" id="ARBA00022490"/>
    </source>
</evidence>
<proteinExistence type="predicted"/>
<dbReference type="InterPro" id="IPR052410">
    <property type="entry name" value="DRC5"/>
</dbReference>
<evidence type="ECO:0000256" key="1">
    <source>
        <dbReference type="ARBA" id="ARBA00004245"/>
    </source>
</evidence>